<evidence type="ECO:0000256" key="1">
    <source>
        <dbReference type="ARBA" id="ARBA00009820"/>
    </source>
</evidence>
<gene>
    <name evidence="2" type="ORF">C3K47_12535</name>
</gene>
<comment type="caution">
    <text evidence="2">The sequence shown here is derived from an EMBL/GenBank/DDBJ whole genome shotgun (WGS) entry which is preliminary data.</text>
</comment>
<dbReference type="OrthoDB" id="9815657at2"/>
<organism evidence="2 3">
    <name type="scientific">Solitalea longa</name>
    <dbReference type="NCBI Taxonomy" id="2079460"/>
    <lineage>
        <taxon>Bacteria</taxon>
        <taxon>Pseudomonadati</taxon>
        <taxon>Bacteroidota</taxon>
        <taxon>Sphingobacteriia</taxon>
        <taxon>Sphingobacteriales</taxon>
        <taxon>Sphingobacteriaceae</taxon>
        <taxon>Solitalea</taxon>
    </lineage>
</organism>
<evidence type="ECO:0000313" key="3">
    <source>
        <dbReference type="Proteomes" id="UP000236893"/>
    </source>
</evidence>
<dbReference type="InterPro" id="IPR011659">
    <property type="entry name" value="WD40"/>
</dbReference>
<accession>A0A2S5A0G6</accession>
<dbReference type="PANTHER" id="PTHR36842">
    <property type="entry name" value="PROTEIN TOLB HOMOLOG"/>
    <property type="match status" value="1"/>
</dbReference>
<name>A0A2S5A0G6_9SPHI</name>
<comment type="similarity">
    <text evidence="1">Belongs to the TolB family.</text>
</comment>
<dbReference type="AlphaFoldDB" id="A0A2S5A0G6"/>
<dbReference type="Pfam" id="PF07676">
    <property type="entry name" value="PD40"/>
    <property type="match status" value="1"/>
</dbReference>
<dbReference type="RefSeq" id="WP_103789487.1">
    <property type="nucleotide sequence ID" value="NZ_PQVF01000008.1"/>
</dbReference>
<reference evidence="2 3" key="1">
    <citation type="submission" date="2018-01" db="EMBL/GenBank/DDBJ databases">
        <authorList>
            <person name="Gaut B.S."/>
            <person name="Morton B.R."/>
            <person name="Clegg M.T."/>
            <person name="Duvall M.R."/>
        </authorList>
    </citation>
    <scope>NUCLEOTIDE SEQUENCE [LARGE SCALE GENOMIC DNA]</scope>
    <source>
        <strain evidence="2 3">HR-AV</strain>
    </source>
</reference>
<dbReference type="SUPFAM" id="SSF82171">
    <property type="entry name" value="DPP6 N-terminal domain-like"/>
    <property type="match status" value="1"/>
</dbReference>
<sequence length="344" mass="38591">MSKINVKIAQFSLISCFLISTFQLKAQKAEPKTLVDIPLEANKALYYSSNKTGTYQIYKKTDSAEIRLTQDDAFNYWGIKVAPDKKKFLCYRAAKGLIIKDNNSRNSELWLFNMDGGNGQKLIGLSDNKWRAQSSASWSPDGKHLIMAAEISDKDDFNRNHWHLFLTDSVGKKPVQLSTRSTSFSDPVFSPNGKYIAYSALPTGTPYSLCPTKFMEIYVSQIDSASQKIKNERKLTSNEYLDGRPCFLNDSEHIAYSISPGCVNEVEYVDLQLVNISGKSYDLKTDKSVKTNTMGAEDGYIYFQYRPGLTGNSCIARIKSDGTGFSIIYQGSNFSIINPQMIVN</sequence>
<dbReference type="Proteomes" id="UP000236893">
    <property type="component" value="Unassembled WGS sequence"/>
</dbReference>
<dbReference type="EMBL" id="PQVF01000008">
    <property type="protein sequence ID" value="POY36024.1"/>
    <property type="molecule type" value="Genomic_DNA"/>
</dbReference>
<dbReference type="InterPro" id="IPR011042">
    <property type="entry name" value="6-blade_b-propeller_TolB-like"/>
</dbReference>
<dbReference type="Gene3D" id="2.120.10.30">
    <property type="entry name" value="TolB, C-terminal domain"/>
    <property type="match status" value="1"/>
</dbReference>
<keyword evidence="3" id="KW-1185">Reference proteome</keyword>
<proteinExistence type="inferred from homology"/>
<evidence type="ECO:0008006" key="4">
    <source>
        <dbReference type="Google" id="ProtNLM"/>
    </source>
</evidence>
<dbReference type="PANTHER" id="PTHR36842:SF1">
    <property type="entry name" value="PROTEIN TOLB"/>
    <property type="match status" value="1"/>
</dbReference>
<protein>
    <recommendedName>
        <fullName evidence="4">DUF5050 domain-containing protein</fullName>
    </recommendedName>
</protein>
<evidence type="ECO:0000313" key="2">
    <source>
        <dbReference type="EMBL" id="POY36024.1"/>
    </source>
</evidence>